<gene>
    <name evidence="8" type="ORF">HB662_04985</name>
</gene>
<dbReference type="PANTHER" id="PTHR30468:SF1">
    <property type="entry name" value="ALPHA-KETOGLUTARATE-DEPENDENT SULFONATE DIOXYGENASE"/>
    <property type="match status" value="1"/>
</dbReference>
<dbReference type="GO" id="GO:0051213">
    <property type="term" value="F:dioxygenase activity"/>
    <property type="evidence" value="ECO:0007669"/>
    <property type="project" value="UniProtKB-KW"/>
</dbReference>
<evidence type="ECO:0000313" key="8">
    <source>
        <dbReference type="EMBL" id="NKE44119.1"/>
    </source>
</evidence>
<protein>
    <submittedName>
        <fullName evidence="8">Taurine dioxygenase</fullName>
    </submittedName>
</protein>
<dbReference type="InterPro" id="IPR051323">
    <property type="entry name" value="AtsK-like"/>
</dbReference>
<evidence type="ECO:0000256" key="5">
    <source>
        <dbReference type="ARBA" id="ARBA00023004"/>
    </source>
</evidence>
<name>A0ABX1EWA6_9PROT</name>
<dbReference type="Gene3D" id="3.60.130.10">
    <property type="entry name" value="Clavaminate synthase-like"/>
    <property type="match status" value="1"/>
</dbReference>
<evidence type="ECO:0000313" key="9">
    <source>
        <dbReference type="Proteomes" id="UP000765160"/>
    </source>
</evidence>
<organism evidence="8 9">
    <name type="scientific">Falsiroseomonas frigidaquae</name>
    <dbReference type="NCBI Taxonomy" id="487318"/>
    <lineage>
        <taxon>Bacteria</taxon>
        <taxon>Pseudomonadati</taxon>
        <taxon>Pseudomonadota</taxon>
        <taxon>Alphaproteobacteria</taxon>
        <taxon>Acetobacterales</taxon>
        <taxon>Roseomonadaceae</taxon>
        <taxon>Falsiroseomonas</taxon>
    </lineage>
</organism>
<keyword evidence="4" id="KW-0560">Oxidoreductase</keyword>
<dbReference type="RefSeq" id="WP_168047825.1">
    <property type="nucleotide sequence ID" value="NZ_JAATJR010000002.1"/>
</dbReference>
<comment type="similarity">
    <text evidence="1">Belongs to the TfdA dioxygenase family.</text>
</comment>
<evidence type="ECO:0000256" key="6">
    <source>
        <dbReference type="SAM" id="MobiDB-lite"/>
    </source>
</evidence>
<keyword evidence="9" id="KW-1185">Reference proteome</keyword>
<feature type="domain" description="TauD/TfdA-like" evidence="7">
    <location>
        <begin position="32"/>
        <end position="288"/>
    </location>
</feature>
<dbReference type="EMBL" id="JAAVTX010000002">
    <property type="protein sequence ID" value="NKE44119.1"/>
    <property type="molecule type" value="Genomic_DNA"/>
</dbReference>
<dbReference type="SUPFAM" id="SSF51197">
    <property type="entry name" value="Clavaminate synthase-like"/>
    <property type="match status" value="1"/>
</dbReference>
<accession>A0ABX1EWA6</accession>
<dbReference type="Proteomes" id="UP000765160">
    <property type="component" value="Unassembled WGS sequence"/>
</dbReference>
<keyword evidence="3 8" id="KW-0223">Dioxygenase</keyword>
<keyword evidence="5" id="KW-0408">Iron</keyword>
<reference evidence="8 9" key="1">
    <citation type="submission" date="2020-03" db="EMBL/GenBank/DDBJ databases">
        <title>Roseomonas selenitidurans sp. nov. isolated from soil.</title>
        <authorList>
            <person name="Liu H."/>
        </authorList>
    </citation>
    <scope>NUCLEOTIDE SEQUENCE [LARGE SCALE GENOMIC DNA]</scope>
    <source>
        <strain evidence="8 9">JCM 15073</strain>
    </source>
</reference>
<keyword evidence="2" id="KW-0479">Metal-binding</keyword>
<comment type="caution">
    <text evidence="8">The sequence shown here is derived from an EMBL/GenBank/DDBJ whole genome shotgun (WGS) entry which is preliminary data.</text>
</comment>
<evidence type="ECO:0000256" key="2">
    <source>
        <dbReference type="ARBA" id="ARBA00022723"/>
    </source>
</evidence>
<feature type="region of interest" description="Disordered" evidence="6">
    <location>
        <begin position="1"/>
        <end position="22"/>
    </location>
</feature>
<evidence type="ECO:0000256" key="4">
    <source>
        <dbReference type="ARBA" id="ARBA00023002"/>
    </source>
</evidence>
<sequence>MNHVSPANPAGAKGPRYKHSADEAAPYRSITVEKLTPVIGAEIGGVDIGNPTEAQMQEIHRALAENLVIFFRDQTLTPEQHLSFGRQFGELHIHPAAPTEGHPALMIIKADRDSPRANGEFWHSDVSCDEEPPLGSILYIKQQPAVGGDTLFANMYAAYDALSDRMKTYLEGLSAVHDGEEVYRGTYANLGVQDKPVYPRAVHPVIRTHPVTGRKALFVNKGFTRRILDIPADESTGILAYLFEHSANPLFQCRFRWRANSVAFWDNRCAQHRAMWDYWPATRYGNRVTIQGDRPV</sequence>
<dbReference type="PANTHER" id="PTHR30468">
    <property type="entry name" value="ALPHA-KETOGLUTARATE-DEPENDENT SULFONATE DIOXYGENASE"/>
    <property type="match status" value="1"/>
</dbReference>
<evidence type="ECO:0000259" key="7">
    <source>
        <dbReference type="Pfam" id="PF02668"/>
    </source>
</evidence>
<dbReference type="InterPro" id="IPR042098">
    <property type="entry name" value="TauD-like_sf"/>
</dbReference>
<dbReference type="Pfam" id="PF02668">
    <property type="entry name" value="TauD"/>
    <property type="match status" value="1"/>
</dbReference>
<evidence type="ECO:0000256" key="1">
    <source>
        <dbReference type="ARBA" id="ARBA00005896"/>
    </source>
</evidence>
<dbReference type="InterPro" id="IPR003819">
    <property type="entry name" value="TauD/TfdA-like"/>
</dbReference>
<evidence type="ECO:0000256" key="3">
    <source>
        <dbReference type="ARBA" id="ARBA00022964"/>
    </source>
</evidence>
<proteinExistence type="inferred from homology"/>